<gene>
    <name evidence="1" type="ORF">Fcan01_22723</name>
</gene>
<protein>
    <submittedName>
        <fullName evidence="1">Uncharacterized protein</fullName>
    </submittedName>
</protein>
<proteinExistence type="predicted"/>
<accession>A0A226DC63</accession>
<evidence type="ECO:0000313" key="1">
    <source>
        <dbReference type="EMBL" id="OXA42231.1"/>
    </source>
</evidence>
<name>A0A226DC63_FOLCA</name>
<sequence length="626" mass="69645">MYHLYTSNFQQIWERIAQEKNNVNDLDSLEDTPWTLSSIGEMLAKGEHEIYSGKLNLEAVIGPVIRLGQPYLPNSNKSITSDVTSTFMESIISRVRHPALHACFKNTRLERNMIRIIDDFAAEKVDKPTPYQIHSFPLILERDSHTALKGIKEYYAEVGVTSIEFEARSVRDAILNGYIFSCAKGYDIADLSIAASAMCLLFCTDYLNIYDGSNFGTRNGFYAALTDSITLCSGGSYAPIMGHVVINAAILDYKNHLTATALNNVVLERIRANPMPTPLEYLEVRWLDAFLAIHIKFPLVLADGAGIPLDARLNPDGIRICPYIRRCLDLFIHNNDIIDLISDSHGEPLNSVSVAARYGGRNAVVGYADACATCVDDCAKCDCDAGDAAHDWAVDLVQGILTTYELVPRFVAMTQMAEMSHLTSQVYKELINSSQHGAFTTGKVAKFHSNIPGLHDTDWKPLYNMETVPPYGGSGECGHCETIATWLLNRERKDGLENTIRDFVKAHVHLNPCPEMNNFWGEVLTLLAGEKFPSEIVQECARVVDSTWKLLRLAGGGGDVFLISKRQIRHYFDVCEVVTRTHDFPQGYHLRRAVVGLISLMGDRTDVSVFQRILDGLLEHSAQGDG</sequence>
<dbReference type="EMBL" id="LNIX01000026">
    <property type="protein sequence ID" value="OXA42231.1"/>
    <property type="molecule type" value="Genomic_DNA"/>
</dbReference>
<evidence type="ECO:0000313" key="2">
    <source>
        <dbReference type="Proteomes" id="UP000198287"/>
    </source>
</evidence>
<comment type="caution">
    <text evidence="1">The sequence shown here is derived from an EMBL/GenBank/DDBJ whole genome shotgun (WGS) entry which is preliminary data.</text>
</comment>
<reference evidence="1 2" key="1">
    <citation type="submission" date="2015-12" db="EMBL/GenBank/DDBJ databases">
        <title>The genome of Folsomia candida.</title>
        <authorList>
            <person name="Faddeeva A."/>
            <person name="Derks M.F."/>
            <person name="Anvar Y."/>
            <person name="Smit S."/>
            <person name="Van Straalen N."/>
            <person name="Roelofs D."/>
        </authorList>
    </citation>
    <scope>NUCLEOTIDE SEQUENCE [LARGE SCALE GENOMIC DNA]</scope>
    <source>
        <strain evidence="1 2">VU population</strain>
        <tissue evidence="1">Whole body</tissue>
    </source>
</reference>
<organism evidence="1 2">
    <name type="scientific">Folsomia candida</name>
    <name type="common">Springtail</name>
    <dbReference type="NCBI Taxonomy" id="158441"/>
    <lineage>
        <taxon>Eukaryota</taxon>
        <taxon>Metazoa</taxon>
        <taxon>Ecdysozoa</taxon>
        <taxon>Arthropoda</taxon>
        <taxon>Hexapoda</taxon>
        <taxon>Collembola</taxon>
        <taxon>Entomobryomorpha</taxon>
        <taxon>Isotomoidea</taxon>
        <taxon>Isotomidae</taxon>
        <taxon>Proisotominae</taxon>
        <taxon>Folsomia</taxon>
    </lineage>
</organism>
<dbReference type="Proteomes" id="UP000198287">
    <property type="component" value="Unassembled WGS sequence"/>
</dbReference>
<keyword evidence="2" id="KW-1185">Reference proteome</keyword>
<dbReference type="AlphaFoldDB" id="A0A226DC63"/>